<feature type="compositionally biased region" description="Pro residues" evidence="1">
    <location>
        <begin position="56"/>
        <end position="69"/>
    </location>
</feature>
<keyword evidence="2" id="KW-0472">Membrane</keyword>
<evidence type="ECO:0000313" key="4">
    <source>
        <dbReference type="EMBL" id="MBS7810341.1"/>
    </source>
</evidence>
<reference evidence="4 5" key="1">
    <citation type="submission" date="2021-05" db="EMBL/GenBank/DDBJ databases">
        <title>Roseococcus sp. XZZS9, whole genome shotgun sequencing project.</title>
        <authorList>
            <person name="Zhao G."/>
            <person name="Shen L."/>
        </authorList>
    </citation>
    <scope>NUCLEOTIDE SEQUENCE [LARGE SCALE GENOMIC DNA]</scope>
    <source>
        <strain evidence="4 5">XZZS9</strain>
    </source>
</reference>
<protein>
    <submittedName>
        <fullName evidence="4">Zinc-ribbon domain-containing protein</fullName>
    </submittedName>
</protein>
<comment type="caution">
    <text evidence="4">The sequence shown here is derived from an EMBL/GenBank/DDBJ whole genome shotgun (WGS) entry which is preliminary data.</text>
</comment>
<evidence type="ECO:0000259" key="3">
    <source>
        <dbReference type="Pfam" id="PF13717"/>
    </source>
</evidence>
<name>A0ABS5QAS6_9PROT</name>
<proteinExistence type="predicted"/>
<organism evidence="4 5">
    <name type="scientific">Roseococcus pinisoli</name>
    <dbReference type="NCBI Taxonomy" id="2835040"/>
    <lineage>
        <taxon>Bacteria</taxon>
        <taxon>Pseudomonadati</taxon>
        <taxon>Pseudomonadota</taxon>
        <taxon>Alphaproteobacteria</taxon>
        <taxon>Acetobacterales</taxon>
        <taxon>Roseomonadaceae</taxon>
        <taxon>Roseococcus</taxon>
    </lineage>
</organism>
<dbReference type="RefSeq" id="WP_213668965.1">
    <property type="nucleotide sequence ID" value="NZ_JAHCDA010000001.1"/>
</dbReference>
<gene>
    <name evidence="4" type="ORF">KHU32_05285</name>
</gene>
<keyword evidence="2" id="KW-1133">Transmembrane helix</keyword>
<keyword evidence="5" id="KW-1185">Reference proteome</keyword>
<sequence>MDIACPHCGATYRVPDSLADGRKAVRCVACMKSWVPQAAGALAATGQDWLSSAPLTAPPPPVEPVPAGPAPVDAPGAISFSSASAPTRLEAAPSSATPPGLADRRLPEASRRGGGSALSTAWAVSLALVIGGVAALWVYRAELAVLWPPFARLTG</sequence>
<dbReference type="EMBL" id="JAHCDA010000001">
    <property type="protein sequence ID" value="MBS7810341.1"/>
    <property type="molecule type" value="Genomic_DNA"/>
</dbReference>
<keyword evidence="2" id="KW-0812">Transmembrane</keyword>
<feature type="transmembrane region" description="Helical" evidence="2">
    <location>
        <begin position="120"/>
        <end position="139"/>
    </location>
</feature>
<evidence type="ECO:0000313" key="5">
    <source>
        <dbReference type="Proteomes" id="UP000766336"/>
    </source>
</evidence>
<accession>A0ABS5QAS6</accession>
<feature type="domain" description="Zinc finger/thioredoxin putative" evidence="3">
    <location>
        <begin position="1"/>
        <end position="34"/>
    </location>
</feature>
<dbReference type="Proteomes" id="UP000766336">
    <property type="component" value="Unassembled WGS sequence"/>
</dbReference>
<dbReference type="NCBIfam" id="TIGR02098">
    <property type="entry name" value="MJ0042_CXXC"/>
    <property type="match status" value="1"/>
</dbReference>
<feature type="region of interest" description="Disordered" evidence="1">
    <location>
        <begin position="52"/>
        <end position="110"/>
    </location>
</feature>
<evidence type="ECO:0000256" key="1">
    <source>
        <dbReference type="SAM" id="MobiDB-lite"/>
    </source>
</evidence>
<dbReference type="InterPro" id="IPR011723">
    <property type="entry name" value="Znf/thioredoxin_put"/>
</dbReference>
<dbReference type="Pfam" id="PF13717">
    <property type="entry name" value="Zn_ribbon_4"/>
    <property type="match status" value="1"/>
</dbReference>
<evidence type="ECO:0000256" key="2">
    <source>
        <dbReference type="SAM" id="Phobius"/>
    </source>
</evidence>